<name>A0A381P0W2_9ZZZZ</name>
<gene>
    <name evidence="2" type="ORF">METZ01_LOCUS13419</name>
</gene>
<reference evidence="2" key="1">
    <citation type="submission" date="2018-05" db="EMBL/GenBank/DDBJ databases">
        <authorList>
            <person name="Lanie J.A."/>
            <person name="Ng W.-L."/>
            <person name="Kazmierczak K.M."/>
            <person name="Andrzejewski T.M."/>
            <person name="Davidsen T.M."/>
            <person name="Wayne K.J."/>
            <person name="Tettelin H."/>
            <person name="Glass J.I."/>
            <person name="Rusch D."/>
            <person name="Podicherti R."/>
            <person name="Tsui H.-C.T."/>
            <person name="Winkler M.E."/>
        </authorList>
    </citation>
    <scope>NUCLEOTIDE SEQUENCE</scope>
</reference>
<organism evidence="2">
    <name type="scientific">marine metagenome</name>
    <dbReference type="NCBI Taxonomy" id="408172"/>
    <lineage>
        <taxon>unclassified sequences</taxon>
        <taxon>metagenomes</taxon>
        <taxon>ecological metagenomes</taxon>
    </lineage>
</organism>
<feature type="domain" description="DUF5107" evidence="1">
    <location>
        <begin position="70"/>
        <end position="344"/>
    </location>
</feature>
<proteinExistence type="predicted"/>
<dbReference type="InterPro" id="IPR033396">
    <property type="entry name" value="DUF5107"/>
</dbReference>
<dbReference type="AlphaFoldDB" id="A0A381P0W2"/>
<sequence length="479" mass="54474">MSSYFPELATRATTRITTIAAIFVLFGAGEYLSASSAQLGDDIFLLDTITLTIPQVDYEPAVYYREGDPYPHVDFQQVDQERIIKKDHTAVLMENRYIRLILLPEMGRVYSFVYKPTGHETLWRNDVVTVGGAANDTGWWLWIGGIEYTLPGDEHGTTWAMPWSWEITEDSSLRKSIRMQVLEPKTGLQESVDVSIVRNRSSFETRIRIANTTNRHVEYAHWINPQWVPGGQNVLTDRTEFIIPTDQILINKQWQENLGPSPQVWHNNPLRFISGWSKMGDLMADGLTGGFYSAYSHDTQEGIVRVFDSDKTPGVDVWTYGYHQARIPMSSKEPGAGYVEMWGGTSRTYPNERQILAPDAFIEWTELMYPYQQTHGLTFADEDVAISFRIVLDAHRVIIGLCPVSDWQESLELLTGSEAGGKPLQRWDVTASPESPFFVTTSLDGLTESELNELRLRVGSERNGWKIIEVEKWVPIPNI</sequence>
<accession>A0A381P0W2</accession>
<protein>
    <recommendedName>
        <fullName evidence="1">DUF5107 domain-containing protein</fullName>
    </recommendedName>
</protein>
<dbReference type="Pfam" id="PF17128">
    <property type="entry name" value="DUF5107"/>
    <property type="match status" value="1"/>
</dbReference>
<dbReference type="EMBL" id="UINC01000752">
    <property type="protein sequence ID" value="SUZ60565.1"/>
    <property type="molecule type" value="Genomic_DNA"/>
</dbReference>
<evidence type="ECO:0000259" key="1">
    <source>
        <dbReference type="Pfam" id="PF17128"/>
    </source>
</evidence>
<evidence type="ECO:0000313" key="2">
    <source>
        <dbReference type="EMBL" id="SUZ60565.1"/>
    </source>
</evidence>